<evidence type="ECO:0000313" key="1">
    <source>
        <dbReference type="EMBL" id="KFB68662.1"/>
    </source>
</evidence>
<protein>
    <recommendedName>
        <fullName evidence="3">PIN domain-containing protein</fullName>
    </recommendedName>
</protein>
<dbReference type="Proteomes" id="UP000019812">
    <property type="component" value="Unassembled WGS sequence"/>
</dbReference>
<dbReference type="EMBL" id="JDSS02000019">
    <property type="protein sequence ID" value="KFB68662.1"/>
    <property type="molecule type" value="Genomic_DNA"/>
</dbReference>
<dbReference type="SUPFAM" id="SSF88723">
    <property type="entry name" value="PIN domain-like"/>
    <property type="match status" value="1"/>
</dbReference>
<dbReference type="InterPro" id="IPR029060">
    <property type="entry name" value="PIN-like_dom_sf"/>
</dbReference>
<evidence type="ECO:0000313" key="2">
    <source>
        <dbReference type="Proteomes" id="UP000019812"/>
    </source>
</evidence>
<evidence type="ECO:0008006" key="3">
    <source>
        <dbReference type="Google" id="ProtNLM"/>
    </source>
</evidence>
<proteinExistence type="predicted"/>
<sequence length="159" mass="17666">MKRRIYVETSVISYLTARPSKNVIEAGHQQSTYLFWDRRSEFDLVVSELVVTECGAGDASAASKRLDALLTIPLLDITAQSVELAKGLVVAGIVPVRAAEDAMHISIATVHFVDYLLTWNCRHIANPEIQARIAEHFQRLGLFLPFICTPDELLGDDND</sequence>
<reference evidence="1 2" key="1">
    <citation type="submission" date="2014-07" db="EMBL/GenBank/DDBJ databases">
        <title>Expanding our view of genomic diversity in Candidatus Accumulibacter clades.</title>
        <authorList>
            <person name="Skennerton C.T."/>
            <person name="Barr J.J."/>
            <person name="Slater F.R."/>
            <person name="Bond P.L."/>
            <person name="Tyson G.W."/>
        </authorList>
    </citation>
    <scope>NUCLEOTIDE SEQUENCE [LARGE SCALE GENOMIC DNA]</scope>
    <source>
        <strain evidence="2">SK-01</strain>
    </source>
</reference>
<comment type="caution">
    <text evidence="1">The sequence shown here is derived from an EMBL/GenBank/DDBJ whole genome shotgun (WGS) entry which is preliminary data.</text>
</comment>
<gene>
    <name evidence="1" type="ORF">CAPSK01_001515</name>
</gene>
<dbReference type="CDD" id="cd18687">
    <property type="entry name" value="PIN_VapC-like"/>
    <property type="match status" value="1"/>
</dbReference>
<name>A0A084Y1R8_9PROT</name>
<organism evidence="1 2">
    <name type="scientific">Candidatus Accumulibacter vicinus</name>
    <dbReference type="NCBI Taxonomy" id="2954382"/>
    <lineage>
        <taxon>Bacteria</taxon>
        <taxon>Pseudomonadati</taxon>
        <taxon>Pseudomonadota</taxon>
        <taxon>Betaproteobacteria</taxon>
        <taxon>Candidatus Accumulibacter</taxon>
    </lineage>
</organism>
<dbReference type="RefSeq" id="WP_034924329.1">
    <property type="nucleotide sequence ID" value="NZ_JDSS02000019.1"/>
</dbReference>
<dbReference type="AlphaFoldDB" id="A0A084Y1R8"/>
<accession>A0A084Y1R8</accession>
<dbReference type="STRING" id="1457154.CAPSK01_001515"/>